<evidence type="ECO:0000256" key="9">
    <source>
        <dbReference type="SAM" id="SignalP"/>
    </source>
</evidence>
<keyword evidence="3" id="KW-0813">Transport</keyword>
<dbReference type="SUPFAM" id="SSF141729">
    <property type="entry name" value="FimD N-terminal domain-like"/>
    <property type="match status" value="1"/>
</dbReference>
<protein>
    <submittedName>
        <fullName evidence="12">Outer membrane usher protein FimD/PapC</fullName>
    </submittedName>
</protein>
<evidence type="ECO:0000256" key="3">
    <source>
        <dbReference type="ARBA" id="ARBA00022448"/>
    </source>
</evidence>
<comment type="subcellular location">
    <subcellularLocation>
        <location evidence="1">Cell outer membrane</location>
        <topology evidence="1">Multi-pass membrane protein</topology>
    </subcellularLocation>
</comment>
<dbReference type="Gene3D" id="2.60.40.2610">
    <property type="entry name" value="Outer membrane usher protein FimD, plug domain"/>
    <property type="match status" value="1"/>
</dbReference>
<feature type="signal peptide" evidence="9">
    <location>
        <begin position="1"/>
        <end position="30"/>
    </location>
</feature>
<feature type="chain" id="PRO_5022069098" evidence="9">
    <location>
        <begin position="31"/>
        <end position="816"/>
    </location>
</feature>
<dbReference type="InterPro" id="IPR042186">
    <property type="entry name" value="FimD_plug_dom"/>
</dbReference>
<dbReference type="GO" id="GO:0009279">
    <property type="term" value="C:cell outer membrane"/>
    <property type="evidence" value="ECO:0007669"/>
    <property type="project" value="UniProtKB-SubCell"/>
</dbReference>
<keyword evidence="6 9" id="KW-0732">Signal</keyword>
<dbReference type="InterPro" id="IPR000015">
    <property type="entry name" value="Fimb_usher"/>
</dbReference>
<evidence type="ECO:0000259" key="11">
    <source>
        <dbReference type="Pfam" id="PF13954"/>
    </source>
</evidence>
<evidence type="ECO:0000256" key="1">
    <source>
        <dbReference type="ARBA" id="ARBA00004571"/>
    </source>
</evidence>
<dbReference type="Gene3D" id="2.60.40.2070">
    <property type="match status" value="1"/>
</dbReference>
<feature type="domain" description="PapC N-terminal" evidence="11">
    <location>
        <begin position="52"/>
        <end position="169"/>
    </location>
</feature>
<evidence type="ECO:0000256" key="6">
    <source>
        <dbReference type="ARBA" id="ARBA00022729"/>
    </source>
</evidence>
<dbReference type="OrthoDB" id="6465993at2"/>
<dbReference type="Pfam" id="PF13953">
    <property type="entry name" value="PapC_C"/>
    <property type="match status" value="1"/>
</dbReference>
<sequence length="816" mass="88104">MVIQIQQFQRRLLNTTLGLTFIVLFSPAVADTPPANFSKSRLKALGIDPSTAAYFSQGGRFSPGIHEVELQVNGKPRGLKKVTFGREGTLCADSNFFNSAAISQPSQLAENQPDAHCPPLTLAWPSASINLQPEIQAVGVIVPPEAIVNENSKQHFQRGGVAALLNYSAYNSQFESYGNHSSFSYLSMQNGFNAGDWMVRGAQSLRKGNGSSDFNSAYIYGQKTLVGRKQLLQAGQIAFSNSLLSGAPIDGIQLLPQSALSDKGSGALVEGLAQADQSRVEVHQNGILIYSTLVPAGPFTLRDLPLLNNSSDLQLTVTTPSGQENRSTIAAASYSLRIPQAPETWSLALGRMRSESVSAEYDSPWVASFSDGRVMSQQVLLQYGAIAASDYAASAVGLAYSPLLDLSLGLSGALSQDRNHDRQGVKSSASAIWQAPQNIGLSADITLYSPGYRELSDSVSSSDTPYSRSSAGLRMNWRHAIIGNVSLSASQTREGNNGSSTRWLMASWNRKLGNTDVSVNWQRQSQRIRDCSFSYRCPIADRDNLFVNLNFPLGGQKINSYYRDNNGVSVAGVRTGNNLTENSNWSLAAERNLHQQQYNSLSGNVNGNLHYTTAGLYGAIAENHSRTYSGTLSGGVVAHKEGITFSPHKVNDTFGLVSVTPAISGVEITTPQGKVWTDWQGMAVVPSLPPYGIGKIALNTERLPENIDVSNGLQQVVAGHGAVTHSRFALQKTRNGLLRVHMEDGIPLPKGSAIMTADGNYVTTAVDAGTVFISDLDDVRPLFAHWQNKRCRLSYQVPKNSQKNIAYETLNATCKT</sequence>
<keyword evidence="7" id="KW-0472">Membrane</keyword>
<dbReference type="NCBIfam" id="NF011832">
    <property type="entry name" value="PRK15304.1"/>
    <property type="match status" value="1"/>
</dbReference>
<evidence type="ECO:0000256" key="7">
    <source>
        <dbReference type="ARBA" id="ARBA00023136"/>
    </source>
</evidence>
<comment type="similarity">
    <text evidence="2">Belongs to the fimbrial export usher family.</text>
</comment>
<dbReference type="InterPro" id="IPR037224">
    <property type="entry name" value="PapC_N_sf"/>
</dbReference>
<dbReference type="InterPro" id="IPR043142">
    <property type="entry name" value="PapC-like_C_sf"/>
</dbReference>
<evidence type="ECO:0000256" key="4">
    <source>
        <dbReference type="ARBA" id="ARBA00022452"/>
    </source>
</evidence>
<comment type="caution">
    <text evidence="12">The sequence shown here is derived from an EMBL/GenBank/DDBJ whole genome shotgun (WGS) entry which is preliminary data.</text>
</comment>
<dbReference type="Gene3D" id="2.60.40.3110">
    <property type="match status" value="1"/>
</dbReference>
<evidence type="ECO:0000256" key="8">
    <source>
        <dbReference type="ARBA" id="ARBA00023237"/>
    </source>
</evidence>
<feature type="domain" description="PapC-like C-terminal" evidence="10">
    <location>
        <begin position="737"/>
        <end position="799"/>
    </location>
</feature>
<dbReference type="Pfam" id="PF13954">
    <property type="entry name" value="PapC_N"/>
    <property type="match status" value="1"/>
</dbReference>
<dbReference type="EMBL" id="VISQ01000001">
    <property type="protein sequence ID" value="TVZ70832.1"/>
    <property type="molecule type" value="Genomic_DNA"/>
</dbReference>
<keyword evidence="8" id="KW-0998">Cell outer membrane</keyword>
<proteinExistence type="inferred from homology"/>
<organism evidence="12">
    <name type="scientific">Serratia fonticola</name>
    <dbReference type="NCBI Taxonomy" id="47917"/>
    <lineage>
        <taxon>Bacteria</taxon>
        <taxon>Pseudomonadati</taxon>
        <taxon>Pseudomonadota</taxon>
        <taxon>Gammaproteobacteria</taxon>
        <taxon>Enterobacterales</taxon>
        <taxon>Yersiniaceae</taxon>
        <taxon>Serratia</taxon>
    </lineage>
</organism>
<dbReference type="GO" id="GO:0009297">
    <property type="term" value="P:pilus assembly"/>
    <property type="evidence" value="ECO:0007669"/>
    <property type="project" value="InterPro"/>
</dbReference>
<evidence type="ECO:0000259" key="10">
    <source>
        <dbReference type="Pfam" id="PF13953"/>
    </source>
</evidence>
<keyword evidence="4" id="KW-1134">Transmembrane beta strand</keyword>
<dbReference type="PANTHER" id="PTHR30451:SF8">
    <property type="entry name" value="FIMBRIAL USHER PROTEIN"/>
    <property type="match status" value="1"/>
</dbReference>
<accession>A0A542BST7</accession>
<dbReference type="InterPro" id="IPR025949">
    <property type="entry name" value="PapC-like_C"/>
</dbReference>
<evidence type="ECO:0000256" key="2">
    <source>
        <dbReference type="ARBA" id="ARBA00008064"/>
    </source>
</evidence>
<gene>
    <name evidence="12" type="ORF">FHU10_3428</name>
</gene>
<keyword evidence="5" id="KW-0812">Transmembrane</keyword>
<evidence type="ECO:0000256" key="5">
    <source>
        <dbReference type="ARBA" id="ARBA00022692"/>
    </source>
</evidence>
<reference evidence="12" key="2">
    <citation type="submission" date="2019-08" db="EMBL/GenBank/DDBJ databases">
        <title>Investigation of anaerobic lignin degradation for improved lignocellulosic biofuels.</title>
        <authorList>
            <person name="Deangelis K.PhD."/>
        </authorList>
    </citation>
    <scope>NUCLEOTIDE SEQUENCE [LARGE SCALE GENOMIC DNA]</scope>
    <source>
        <strain evidence="12">128R</strain>
    </source>
</reference>
<dbReference type="Pfam" id="PF00577">
    <property type="entry name" value="Usher"/>
    <property type="match status" value="1"/>
</dbReference>
<dbReference type="InterPro" id="IPR025885">
    <property type="entry name" value="PapC_N"/>
</dbReference>
<name>A0A542BST7_SERFO</name>
<dbReference type="Gene3D" id="3.10.20.410">
    <property type="match status" value="1"/>
</dbReference>
<dbReference type="AlphaFoldDB" id="A0A542BST7"/>
<dbReference type="PANTHER" id="PTHR30451">
    <property type="entry name" value="OUTER MEMBRANE USHER PROTEIN"/>
    <property type="match status" value="1"/>
</dbReference>
<evidence type="ECO:0000313" key="12">
    <source>
        <dbReference type="EMBL" id="TVZ70832.1"/>
    </source>
</evidence>
<dbReference type="GO" id="GO:0015473">
    <property type="term" value="F:fimbrial usher porin activity"/>
    <property type="evidence" value="ECO:0007669"/>
    <property type="project" value="InterPro"/>
</dbReference>
<reference evidence="12" key="1">
    <citation type="submission" date="2019-06" db="EMBL/GenBank/DDBJ databases">
        <authorList>
            <person name="Deangelis K."/>
            <person name="Huntemann M."/>
            <person name="Clum A."/>
            <person name="Pillay M."/>
            <person name="Palaniappan K."/>
            <person name="Varghese N."/>
            <person name="Mikhailova N."/>
            <person name="Stamatis D."/>
            <person name="Reddy T."/>
            <person name="Daum C."/>
            <person name="Shapiro N."/>
            <person name="Ivanova N."/>
            <person name="Kyrpides N."/>
            <person name="Woyke T."/>
        </authorList>
    </citation>
    <scope>NUCLEOTIDE SEQUENCE [LARGE SCALE GENOMIC DNA]</scope>
    <source>
        <strain evidence="12">128R</strain>
    </source>
</reference>